<dbReference type="EMBL" id="JFKA01000001">
    <property type="protein sequence ID" value="OSQ40895.1"/>
    <property type="molecule type" value="Genomic_DNA"/>
</dbReference>
<dbReference type="GO" id="GO:0004364">
    <property type="term" value="F:glutathione transferase activity"/>
    <property type="evidence" value="ECO:0007669"/>
    <property type="project" value="TreeGrafter"/>
</dbReference>
<organism evidence="4 5">
    <name type="scientific">Thalassospira mesophila</name>
    <dbReference type="NCBI Taxonomy" id="1293891"/>
    <lineage>
        <taxon>Bacteria</taxon>
        <taxon>Pseudomonadati</taxon>
        <taxon>Pseudomonadota</taxon>
        <taxon>Alphaproteobacteria</taxon>
        <taxon>Rhodospirillales</taxon>
        <taxon>Thalassospiraceae</taxon>
        <taxon>Thalassospira</taxon>
    </lineage>
</organism>
<dbReference type="InterPro" id="IPR036282">
    <property type="entry name" value="Glutathione-S-Trfase_C_sf"/>
</dbReference>
<dbReference type="InterPro" id="IPR004045">
    <property type="entry name" value="Glutathione_S-Trfase_N"/>
</dbReference>
<dbReference type="PANTHER" id="PTHR43969">
    <property type="entry name" value="GLUTATHIONE S TRANSFERASE D10, ISOFORM A-RELATED"/>
    <property type="match status" value="1"/>
</dbReference>
<feature type="domain" description="GST C-terminal" evidence="3">
    <location>
        <begin position="84"/>
        <end position="214"/>
    </location>
</feature>
<dbReference type="InterPro" id="IPR010987">
    <property type="entry name" value="Glutathione-S-Trfase_C-like"/>
</dbReference>
<dbReference type="SFLD" id="SFLDS00019">
    <property type="entry name" value="Glutathione_Transferase_(cytos"/>
    <property type="match status" value="1"/>
</dbReference>
<name>A0A1Y2L511_9PROT</name>
<dbReference type="Pfam" id="PF14497">
    <property type="entry name" value="GST_C_3"/>
    <property type="match status" value="1"/>
</dbReference>
<dbReference type="CDD" id="cd00299">
    <property type="entry name" value="GST_C_family"/>
    <property type="match status" value="1"/>
</dbReference>
<dbReference type="SUPFAM" id="SSF47616">
    <property type="entry name" value="GST C-terminal domain-like"/>
    <property type="match status" value="1"/>
</dbReference>
<gene>
    <name evidence="4" type="ORF">TMES_00160</name>
</gene>
<evidence type="ECO:0000313" key="4">
    <source>
        <dbReference type="EMBL" id="OSQ40895.1"/>
    </source>
</evidence>
<dbReference type="PROSITE" id="PS50404">
    <property type="entry name" value="GST_NTER"/>
    <property type="match status" value="1"/>
</dbReference>
<dbReference type="Gene3D" id="3.40.30.10">
    <property type="entry name" value="Glutaredoxin"/>
    <property type="match status" value="1"/>
</dbReference>
<evidence type="ECO:0000259" key="3">
    <source>
        <dbReference type="PROSITE" id="PS50405"/>
    </source>
</evidence>
<evidence type="ECO:0000256" key="1">
    <source>
        <dbReference type="ARBA" id="ARBA00011738"/>
    </source>
</evidence>
<dbReference type="PROSITE" id="PS50405">
    <property type="entry name" value="GST_CTER"/>
    <property type="match status" value="1"/>
</dbReference>
<dbReference type="STRING" id="1293891.TMES_00160"/>
<dbReference type="RefSeq" id="WP_085579700.1">
    <property type="nucleotide sequence ID" value="NZ_JFKA01000001.1"/>
</dbReference>
<dbReference type="Proteomes" id="UP000193391">
    <property type="component" value="Unassembled WGS sequence"/>
</dbReference>
<dbReference type="InterPro" id="IPR040079">
    <property type="entry name" value="Glutathione_S-Trfase"/>
</dbReference>
<reference evidence="4 5" key="1">
    <citation type="submission" date="2014-03" db="EMBL/GenBank/DDBJ databases">
        <title>The draft genome sequence of Thalassospira mesophila JCM 18969.</title>
        <authorList>
            <person name="Lai Q."/>
            <person name="Shao Z."/>
        </authorList>
    </citation>
    <scope>NUCLEOTIDE SEQUENCE [LARGE SCALE GENOMIC DNA]</scope>
    <source>
        <strain evidence="4 5">JCM 18969</strain>
    </source>
</reference>
<keyword evidence="5" id="KW-1185">Reference proteome</keyword>
<accession>A0A1Y2L511</accession>
<sequence>MRQLYHFWLSPFSRKVRLVLAEKKLDFELVAEPVWERREEFLRLNPAGQVPVLQEEDGTIIADSTVICEYIDEVHNDAPLMGSTPVERAEIRRLVAWFDGKFNTEVTDNLLGEKYLKRYFAKGSTPDTGCLRAGRVNVGHHLDYLGWLFERRKWLAGDHLTMADIAAAAQISVIDYMGDIKWARHERAKEWYMRIKSRPSMREILADRQVGFPPSSHYADLDFE</sequence>
<dbReference type="SFLD" id="SFLDG00358">
    <property type="entry name" value="Main_(cytGST)"/>
    <property type="match status" value="1"/>
</dbReference>
<keyword evidence="4" id="KW-0808">Transferase</keyword>
<dbReference type="GO" id="GO:0006749">
    <property type="term" value="P:glutathione metabolic process"/>
    <property type="evidence" value="ECO:0007669"/>
    <property type="project" value="TreeGrafter"/>
</dbReference>
<dbReference type="SUPFAM" id="SSF52833">
    <property type="entry name" value="Thioredoxin-like"/>
    <property type="match status" value="1"/>
</dbReference>
<dbReference type="AlphaFoldDB" id="A0A1Y2L511"/>
<dbReference type="OrthoDB" id="9794721at2"/>
<dbReference type="InterPro" id="IPR036249">
    <property type="entry name" value="Thioredoxin-like_sf"/>
</dbReference>
<comment type="subunit">
    <text evidence="1">Homodimer.</text>
</comment>
<dbReference type="InterPro" id="IPR004046">
    <property type="entry name" value="GST_C"/>
</dbReference>
<dbReference type="PANTHER" id="PTHR43969:SF9">
    <property type="entry name" value="GLUTATHIONE S TRANSFERASE D10, ISOFORM A-RELATED"/>
    <property type="match status" value="1"/>
</dbReference>
<dbReference type="Gene3D" id="1.20.1050.10">
    <property type="match status" value="1"/>
</dbReference>
<protein>
    <submittedName>
        <fullName evidence="4">Glutathione S-transferase</fullName>
    </submittedName>
</protein>
<comment type="caution">
    <text evidence="4">The sequence shown here is derived from an EMBL/GenBank/DDBJ whole genome shotgun (WGS) entry which is preliminary data.</text>
</comment>
<evidence type="ECO:0000313" key="5">
    <source>
        <dbReference type="Proteomes" id="UP000193391"/>
    </source>
</evidence>
<feature type="domain" description="GST N-terminal" evidence="2">
    <location>
        <begin position="1"/>
        <end position="79"/>
    </location>
</feature>
<dbReference type="Pfam" id="PF13409">
    <property type="entry name" value="GST_N_2"/>
    <property type="match status" value="1"/>
</dbReference>
<dbReference type="CDD" id="cd00570">
    <property type="entry name" value="GST_N_family"/>
    <property type="match status" value="1"/>
</dbReference>
<proteinExistence type="predicted"/>
<evidence type="ECO:0000259" key="2">
    <source>
        <dbReference type="PROSITE" id="PS50404"/>
    </source>
</evidence>